<feature type="transmembrane region" description="Helical" evidence="5">
    <location>
        <begin position="338"/>
        <end position="360"/>
    </location>
</feature>
<dbReference type="Proteomes" id="UP001189122">
    <property type="component" value="Unassembled WGS sequence"/>
</dbReference>
<feature type="transmembrane region" description="Helical" evidence="5">
    <location>
        <begin position="366"/>
        <end position="385"/>
    </location>
</feature>
<feature type="region of interest" description="Disordered" evidence="4">
    <location>
        <begin position="1"/>
        <end position="109"/>
    </location>
</feature>
<dbReference type="Gene3D" id="3.30.40.10">
    <property type="entry name" value="Zinc/RING finger domain, C3HC4 (zinc finger)"/>
    <property type="match status" value="1"/>
</dbReference>
<gene>
    <name evidence="7" type="ORF">SI7747_15018208</name>
</gene>
<dbReference type="InterPro" id="IPR013083">
    <property type="entry name" value="Znf_RING/FYVE/PHD"/>
</dbReference>
<feature type="region of interest" description="Disordered" evidence="4">
    <location>
        <begin position="219"/>
        <end position="242"/>
    </location>
</feature>
<dbReference type="CDD" id="cd16495">
    <property type="entry name" value="RING_CH-C4HC3_MARCH"/>
    <property type="match status" value="1"/>
</dbReference>
<keyword evidence="5" id="KW-0812">Transmembrane</keyword>
<evidence type="ECO:0000256" key="1">
    <source>
        <dbReference type="ARBA" id="ARBA00022723"/>
    </source>
</evidence>
<dbReference type="Pfam" id="PF12906">
    <property type="entry name" value="RINGv"/>
    <property type="match status" value="1"/>
</dbReference>
<evidence type="ECO:0000313" key="7">
    <source>
        <dbReference type="EMBL" id="CAA2632612.1"/>
    </source>
</evidence>
<accession>A0A7I8JNX4</accession>
<sequence length="463" mass="49831">MERSEGALSRPGWRRPDQASGRWAASQDGGSGREIQPILHSRRPKLPTLEIPARSLEGQMPVSSRVSNPLASTPNSLRAGLPPRPNSAKAKPSTRNLLPQRSLRAKTPTPECERVGLLGSAAPMSDFSQDKPSTSRPFSLTRVFSSTMGKGTHSMPVTPVSGSGLVSVQGSHVVDLSGLEKPMIRSMSVPSNVKGGSLHRMNSLGGRFRIVQATPSPVVVDAPSADDSTTKTAGDSAEDDGQDIPEEEAVCRICFIELAEGGESLKMECSCRGELALAHQECAVKWFSIKGNKTCDICKQEVKNLPFWQDVPVLAMVSMLAYFCFLEQLLVTDMGSRALAVSLPFSCALGFLSSAIASTIVIKSYVWAYASFQFALVILFSYVYYNMLKMTPVLSILLSSLTGFGIAICTNSLAVEFLRWKERRTPLTIQQSHGANEGAEAADGAGLRERGNHGQQDHSSGQG</sequence>
<keyword evidence="3" id="KW-0862">Zinc</keyword>
<protein>
    <recommendedName>
        <fullName evidence="6">RING-CH-type domain-containing protein</fullName>
    </recommendedName>
</protein>
<dbReference type="PANTHER" id="PTHR46158:SF2">
    <property type="entry name" value="OS02G0165000 PROTEIN"/>
    <property type="match status" value="1"/>
</dbReference>
<keyword evidence="5" id="KW-0472">Membrane</keyword>
<evidence type="ECO:0000256" key="2">
    <source>
        <dbReference type="ARBA" id="ARBA00022771"/>
    </source>
</evidence>
<organism evidence="7">
    <name type="scientific">Spirodela intermedia</name>
    <name type="common">Intermediate duckweed</name>
    <dbReference type="NCBI Taxonomy" id="51605"/>
    <lineage>
        <taxon>Eukaryota</taxon>
        <taxon>Viridiplantae</taxon>
        <taxon>Streptophyta</taxon>
        <taxon>Embryophyta</taxon>
        <taxon>Tracheophyta</taxon>
        <taxon>Spermatophyta</taxon>
        <taxon>Magnoliopsida</taxon>
        <taxon>Liliopsida</taxon>
        <taxon>Araceae</taxon>
        <taxon>Lemnoideae</taxon>
        <taxon>Spirodela</taxon>
    </lineage>
</organism>
<evidence type="ECO:0000259" key="6">
    <source>
        <dbReference type="PROSITE" id="PS51292"/>
    </source>
</evidence>
<dbReference type="SUPFAM" id="SSF57850">
    <property type="entry name" value="RING/U-box"/>
    <property type="match status" value="1"/>
</dbReference>
<proteinExistence type="predicted"/>
<feature type="compositionally biased region" description="Low complexity" evidence="4">
    <location>
        <begin position="434"/>
        <end position="445"/>
    </location>
</feature>
<dbReference type="PANTHER" id="PTHR46158">
    <property type="entry name" value="OS02G0165000 PROTEIN"/>
    <property type="match status" value="1"/>
</dbReference>
<feature type="domain" description="RING-CH-type" evidence="6">
    <location>
        <begin position="243"/>
        <end position="305"/>
    </location>
</feature>
<keyword evidence="5" id="KW-1133">Transmembrane helix</keyword>
<keyword evidence="2" id="KW-0863">Zinc-finger</keyword>
<feature type="transmembrane region" description="Helical" evidence="5">
    <location>
        <begin position="307"/>
        <end position="326"/>
    </location>
</feature>
<dbReference type="InterPro" id="IPR011016">
    <property type="entry name" value="Znf_RING-CH"/>
</dbReference>
<evidence type="ECO:0000256" key="4">
    <source>
        <dbReference type="SAM" id="MobiDB-lite"/>
    </source>
</evidence>
<feature type="region of interest" description="Disordered" evidence="4">
    <location>
        <begin position="431"/>
        <end position="463"/>
    </location>
</feature>
<keyword evidence="8" id="KW-1185">Reference proteome</keyword>
<dbReference type="EMBL" id="LR743602">
    <property type="protein sequence ID" value="CAA2632612.1"/>
    <property type="molecule type" value="Genomic_DNA"/>
</dbReference>
<dbReference type="AlphaFoldDB" id="A0A7I8JNX4"/>
<feature type="transmembrane region" description="Helical" evidence="5">
    <location>
        <begin position="392"/>
        <end position="414"/>
    </location>
</feature>
<dbReference type="EMBL" id="CACRZD030000015">
    <property type="protein sequence ID" value="CAA6671800.1"/>
    <property type="molecule type" value="Genomic_DNA"/>
</dbReference>
<dbReference type="PROSITE" id="PS51292">
    <property type="entry name" value="ZF_RING_CH"/>
    <property type="match status" value="1"/>
</dbReference>
<feature type="compositionally biased region" description="Basic and acidic residues" evidence="4">
    <location>
        <begin position="446"/>
        <end position="456"/>
    </location>
</feature>
<evidence type="ECO:0000313" key="8">
    <source>
        <dbReference type="Proteomes" id="UP001189122"/>
    </source>
</evidence>
<evidence type="ECO:0000256" key="5">
    <source>
        <dbReference type="SAM" id="Phobius"/>
    </source>
</evidence>
<reference evidence="7 8" key="1">
    <citation type="submission" date="2019-12" db="EMBL/GenBank/DDBJ databases">
        <authorList>
            <person name="Scholz U."/>
            <person name="Mascher M."/>
            <person name="Fiebig A."/>
        </authorList>
    </citation>
    <scope>NUCLEOTIDE SEQUENCE</scope>
</reference>
<name>A0A7I8JNX4_SPIIN</name>
<dbReference type="SMART" id="SM00744">
    <property type="entry name" value="RINGv"/>
    <property type="match status" value="1"/>
</dbReference>
<dbReference type="GO" id="GO:0008270">
    <property type="term" value="F:zinc ion binding"/>
    <property type="evidence" value="ECO:0007669"/>
    <property type="project" value="UniProtKB-KW"/>
</dbReference>
<feature type="compositionally biased region" description="Polar residues" evidence="4">
    <location>
        <begin position="61"/>
        <end position="76"/>
    </location>
</feature>
<keyword evidence="1" id="KW-0479">Metal-binding</keyword>
<evidence type="ECO:0000256" key="3">
    <source>
        <dbReference type="ARBA" id="ARBA00022833"/>
    </source>
</evidence>